<name>D0LTG1_HALO1</name>
<dbReference type="Pfam" id="PF08443">
    <property type="entry name" value="RimK"/>
    <property type="match status" value="1"/>
</dbReference>
<evidence type="ECO:0000256" key="1">
    <source>
        <dbReference type="PROSITE-ProRule" id="PRU00409"/>
    </source>
</evidence>
<keyword evidence="4" id="KW-1185">Reference proteome</keyword>
<dbReference type="EMBL" id="CP001804">
    <property type="protein sequence ID" value="ACY13856.1"/>
    <property type="molecule type" value="Genomic_DNA"/>
</dbReference>
<protein>
    <submittedName>
        <fullName evidence="3">RimK domain protein ATP-grasp</fullName>
    </submittedName>
</protein>
<organism evidence="3 4">
    <name type="scientific">Haliangium ochraceum (strain DSM 14365 / JCM 11303 / SMP-2)</name>
    <dbReference type="NCBI Taxonomy" id="502025"/>
    <lineage>
        <taxon>Bacteria</taxon>
        <taxon>Pseudomonadati</taxon>
        <taxon>Myxococcota</taxon>
        <taxon>Polyangia</taxon>
        <taxon>Haliangiales</taxon>
        <taxon>Kofleriaceae</taxon>
        <taxon>Haliangium</taxon>
    </lineage>
</organism>
<dbReference type="HOGENOM" id="CLU_865765_0_0_7"/>
<dbReference type="Gene3D" id="3.30.470.20">
    <property type="entry name" value="ATP-grasp fold, B domain"/>
    <property type="match status" value="1"/>
</dbReference>
<dbReference type="GO" id="GO:0005524">
    <property type="term" value="F:ATP binding"/>
    <property type="evidence" value="ECO:0007669"/>
    <property type="project" value="UniProtKB-UniRule"/>
</dbReference>
<gene>
    <name evidence="3" type="ordered locus">Hoch_1298</name>
</gene>
<dbReference type="STRING" id="502025.Hoch_1298"/>
<accession>D0LTG1</accession>
<dbReference type="KEGG" id="hoh:Hoch_1298"/>
<proteinExistence type="predicted"/>
<dbReference type="Proteomes" id="UP000001880">
    <property type="component" value="Chromosome"/>
</dbReference>
<dbReference type="GO" id="GO:0046872">
    <property type="term" value="F:metal ion binding"/>
    <property type="evidence" value="ECO:0007669"/>
    <property type="project" value="InterPro"/>
</dbReference>
<evidence type="ECO:0000313" key="3">
    <source>
        <dbReference type="EMBL" id="ACY13856.1"/>
    </source>
</evidence>
<dbReference type="PROSITE" id="PS50975">
    <property type="entry name" value="ATP_GRASP"/>
    <property type="match status" value="1"/>
</dbReference>
<dbReference type="GO" id="GO:0005737">
    <property type="term" value="C:cytoplasm"/>
    <property type="evidence" value="ECO:0007669"/>
    <property type="project" value="TreeGrafter"/>
</dbReference>
<dbReference type="PANTHER" id="PTHR21621:SF0">
    <property type="entry name" value="BETA-CITRYLGLUTAMATE SYNTHASE B-RELATED"/>
    <property type="match status" value="1"/>
</dbReference>
<keyword evidence="1" id="KW-0067">ATP-binding</keyword>
<keyword evidence="1" id="KW-0547">Nucleotide-binding</keyword>
<dbReference type="InterPro" id="IPR013651">
    <property type="entry name" value="ATP-grasp_RimK-type"/>
</dbReference>
<reference evidence="3 4" key="1">
    <citation type="journal article" date="2010" name="Stand. Genomic Sci.">
        <title>Complete genome sequence of Haliangium ochraceum type strain (SMP-2).</title>
        <authorList>
            <consortium name="US DOE Joint Genome Institute (JGI-PGF)"/>
            <person name="Ivanova N."/>
            <person name="Daum C."/>
            <person name="Lang E."/>
            <person name="Abt B."/>
            <person name="Kopitz M."/>
            <person name="Saunders E."/>
            <person name="Lapidus A."/>
            <person name="Lucas S."/>
            <person name="Glavina Del Rio T."/>
            <person name="Nolan M."/>
            <person name="Tice H."/>
            <person name="Copeland A."/>
            <person name="Cheng J.F."/>
            <person name="Chen F."/>
            <person name="Bruce D."/>
            <person name="Goodwin L."/>
            <person name="Pitluck S."/>
            <person name="Mavromatis K."/>
            <person name="Pati A."/>
            <person name="Mikhailova N."/>
            <person name="Chen A."/>
            <person name="Palaniappan K."/>
            <person name="Land M."/>
            <person name="Hauser L."/>
            <person name="Chang Y.J."/>
            <person name="Jeffries C.D."/>
            <person name="Detter J.C."/>
            <person name="Brettin T."/>
            <person name="Rohde M."/>
            <person name="Goker M."/>
            <person name="Bristow J."/>
            <person name="Markowitz V."/>
            <person name="Eisen J.A."/>
            <person name="Hugenholtz P."/>
            <person name="Kyrpides N.C."/>
            <person name="Klenk H.P."/>
        </authorList>
    </citation>
    <scope>NUCLEOTIDE SEQUENCE [LARGE SCALE GENOMIC DNA]</scope>
    <source>
        <strain evidence="4">DSM 14365 / CIP 107738 / JCM 11303 / AJ 13395 / SMP-2</strain>
    </source>
</reference>
<dbReference type="eggNOG" id="COG0189">
    <property type="taxonomic scope" value="Bacteria"/>
</dbReference>
<dbReference type="AlphaFoldDB" id="D0LTG1"/>
<dbReference type="SUPFAM" id="SSF56059">
    <property type="entry name" value="Glutathione synthetase ATP-binding domain-like"/>
    <property type="match status" value="1"/>
</dbReference>
<evidence type="ECO:0000313" key="4">
    <source>
        <dbReference type="Proteomes" id="UP000001880"/>
    </source>
</evidence>
<feature type="domain" description="ATP-grasp" evidence="2">
    <location>
        <begin position="111"/>
        <end position="298"/>
    </location>
</feature>
<dbReference type="RefSeq" id="WP_012826465.1">
    <property type="nucleotide sequence ID" value="NC_013440.1"/>
</dbReference>
<dbReference type="PANTHER" id="PTHR21621">
    <property type="entry name" value="RIBOSOMAL PROTEIN S6 MODIFICATION PROTEIN"/>
    <property type="match status" value="1"/>
</dbReference>
<dbReference type="Gene3D" id="3.40.50.20">
    <property type="match status" value="1"/>
</dbReference>
<sequence>MDTRKPNGAIGLWMYRNDGGASVVAQLVERLRSLGYDVVHEFDMRRCYAMDGCIYTDDGRCLSDLDVLYHMNADDQSEHQNDILRGLEFSGVRVVNDWRAYAMSRDKYVANTLLRYHDLPVPPAALLPASVSRSFVDDLCAKWQKVLVKPRGGHGAVGIQLFDDAERLWDYLLATRHLFPSFYLEKFIEFGDHDYRVEIFDGEVIGGYSRGRRHRFKTNVTGGGAMLPIPPTARREALALRAAEVFGVTATIVDMIESVDDGTTYILEVNAIMGIFVEAGMRAGTKMPITEPDPAYSNDRKKLDYLVRYLARCCDEVRQASSNS</sequence>
<dbReference type="InterPro" id="IPR011761">
    <property type="entry name" value="ATP-grasp"/>
</dbReference>
<evidence type="ECO:0000259" key="2">
    <source>
        <dbReference type="PROSITE" id="PS50975"/>
    </source>
</evidence>
<dbReference type="GO" id="GO:0016879">
    <property type="term" value="F:ligase activity, forming carbon-nitrogen bonds"/>
    <property type="evidence" value="ECO:0007669"/>
    <property type="project" value="TreeGrafter"/>
</dbReference>